<evidence type="ECO:0000313" key="2">
    <source>
        <dbReference type="Proteomes" id="UP000559256"/>
    </source>
</evidence>
<protein>
    <submittedName>
        <fullName evidence="1">Uncharacterized protein</fullName>
    </submittedName>
</protein>
<organism evidence="1 2">
    <name type="scientific">Tetrapyrgos nigripes</name>
    <dbReference type="NCBI Taxonomy" id="182062"/>
    <lineage>
        <taxon>Eukaryota</taxon>
        <taxon>Fungi</taxon>
        <taxon>Dikarya</taxon>
        <taxon>Basidiomycota</taxon>
        <taxon>Agaricomycotina</taxon>
        <taxon>Agaricomycetes</taxon>
        <taxon>Agaricomycetidae</taxon>
        <taxon>Agaricales</taxon>
        <taxon>Marasmiineae</taxon>
        <taxon>Marasmiaceae</taxon>
        <taxon>Tetrapyrgos</taxon>
    </lineage>
</organism>
<comment type="caution">
    <text evidence="1">The sequence shown here is derived from an EMBL/GenBank/DDBJ whole genome shotgun (WGS) entry which is preliminary data.</text>
</comment>
<name>A0A8H5D0M9_9AGAR</name>
<dbReference type="AlphaFoldDB" id="A0A8H5D0M9"/>
<accession>A0A8H5D0M9</accession>
<reference evidence="1 2" key="1">
    <citation type="journal article" date="2020" name="ISME J.">
        <title>Uncovering the hidden diversity of litter-decomposition mechanisms in mushroom-forming fungi.</title>
        <authorList>
            <person name="Floudas D."/>
            <person name="Bentzer J."/>
            <person name="Ahren D."/>
            <person name="Johansson T."/>
            <person name="Persson P."/>
            <person name="Tunlid A."/>
        </authorList>
    </citation>
    <scope>NUCLEOTIDE SEQUENCE [LARGE SCALE GENOMIC DNA]</scope>
    <source>
        <strain evidence="1 2">CBS 291.85</strain>
    </source>
</reference>
<dbReference type="Proteomes" id="UP000559256">
    <property type="component" value="Unassembled WGS sequence"/>
</dbReference>
<sequence length="297" mass="32792">MLRMTACSSSASQSSFIIYGDDCERGPVDYCVASALTEGIPRTLKLGFQLVGGVAAGLDYLSTVVGVSLGAIGEENFEVYITKGDQVKVGLGSCKFDSGSKDAVADWELFNDLCTKLFEDANRLLYNKEGQEASGSLFRTSVIVEAADTIKESSPVPAEPVPVTLRRELQWKRSLQMSALALVARQFQNYFRISQPTRSTLRTFKATRALGMTPHRCSTYSKEEIMLTSMIRECALISGEVCLDREEEEDVHIVCLTIFVAYQVATHLNLWNFALAVVWVRTECAAIVLAPAHRRYS</sequence>
<evidence type="ECO:0000313" key="1">
    <source>
        <dbReference type="EMBL" id="KAF5351345.1"/>
    </source>
</evidence>
<dbReference type="OrthoDB" id="3026831at2759"/>
<proteinExistence type="predicted"/>
<dbReference type="EMBL" id="JAACJM010000071">
    <property type="protein sequence ID" value="KAF5351345.1"/>
    <property type="molecule type" value="Genomic_DNA"/>
</dbReference>
<keyword evidence="2" id="KW-1185">Reference proteome</keyword>
<gene>
    <name evidence="1" type="ORF">D9758_007998</name>
</gene>